<dbReference type="GO" id="GO:0005509">
    <property type="term" value="F:calcium ion binding"/>
    <property type="evidence" value="ECO:0007669"/>
    <property type="project" value="TreeGrafter"/>
</dbReference>
<comment type="caution">
    <text evidence="5">The sequence shown here is derived from an EMBL/GenBank/DDBJ whole genome shotgun (WGS) entry which is preliminary data.</text>
</comment>
<evidence type="ECO:0000256" key="1">
    <source>
        <dbReference type="ARBA" id="ARBA00008853"/>
    </source>
</evidence>
<organism evidence="5 6">
    <name type="scientific">Acetobacter tropicalis</name>
    <dbReference type="NCBI Taxonomy" id="104102"/>
    <lineage>
        <taxon>Bacteria</taxon>
        <taxon>Pseudomonadati</taxon>
        <taxon>Pseudomonadota</taxon>
        <taxon>Alphaproteobacteria</taxon>
        <taxon>Acetobacterales</taxon>
        <taxon>Acetobacteraceae</taxon>
        <taxon>Acetobacter</taxon>
    </lineage>
</organism>
<dbReference type="GO" id="GO:0004341">
    <property type="term" value="F:gluconolactonase activity"/>
    <property type="evidence" value="ECO:0007669"/>
    <property type="project" value="TreeGrafter"/>
</dbReference>
<reference evidence="5 6" key="1">
    <citation type="submission" date="2019-07" db="EMBL/GenBank/DDBJ databases">
        <title>Whole genome shotgun sequence of Acetobacter tropicalis NBRC 16470.</title>
        <authorList>
            <person name="Hosoyama A."/>
            <person name="Uohara A."/>
            <person name="Ohji S."/>
            <person name="Ichikawa N."/>
        </authorList>
    </citation>
    <scope>NUCLEOTIDE SEQUENCE [LARGE SCALE GENOMIC DNA]</scope>
    <source>
        <strain evidence="5 6">NBRC 16470</strain>
    </source>
</reference>
<dbReference type="InterPro" id="IPR011042">
    <property type="entry name" value="6-blade_b-propeller_TolB-like"/>
</dbReference>
<dbReference type="InterPro" id="IPR005511">
    <property type="entry name" value="SMP-30"/>
</dbReference>
<feature type="active site" description="Proton donor/acceptor" evidence="2">
    <location>
        <position position="199"/>
    </location>
</feature>
<feature type="binding site" evidence="3">
    <location>
        <position position="148"/>
    </location>
    <ligand>
        <name>a divalent metal cation</name>
        <dbReference type="ChEBI" id="CHEBI:60240"/>
    </ligand>
</feature>
<comment type="cofactor">
    <cofactor evidence="3">
        <name>Zn(2+)</name>
        <dbReference type="ChEBI" id="CHEBI:29105"/>
    </cofactor>
    <text evidence="3">Binds 1 divalent metal cation per subunit.</text>
</comment>
<feature type="binding site" evidence="3">
    <location>
        <position position="119"/>
    </location>
    <ligand>
        <name>substrate</name>
    </ligand>
</feature>
<evidence type="ECO:0000313" key="6">
    <source>
        <dbReference type="Proteomes" id="UP000321800"/>
    </source>
</evidence>
<proteinExistence type="inferred from homology"/>
<comment type="similarity">
    <text evidence="1">Belongs to the SMP-30/CGR1 family.</text>
</comment>
<accession>A0A511FS32</accession>
<dbReference type="SUPFAM" id="SSF63829">
    <property type="entry name" value="Calcium-dependent phosphotriesterase"/>
    <property type="match status" value="1"/>
</dbReference>
<keyword evidence="3" id="KW-0479">Metal-binding</keyword>
<dbReference type="InterPro" id="IPR013658">
    <property type="entry name" value="SGL"/>
</dbReference>
<dbReference type="AlphaFoldDB" id="A0A511FS32"/>
<dbReference type="Proteomes" id="UP000321800">
    <property type="component" value="Unassembled WGS sequence"/>
</dbReference>
<evidence type="ECO:0000313" key="5">
    <source>
        <dbReference type="EMBL" id="GEL51752.1"/>
    </source>
</evidence>
<sequence>MMHITVVADLKTTLGENPLWDADTQRIFWVDSLGRRLFRATADGQEIRAWDFPASIGSMALRHGGGAVVALRTGVFMLDFHTGALTRVVDPGHDRAHLTLNDGKVDRQGRFIFGSMVVDAAENRFAALYRLDTDLSLHRLRGGIGVSNGPCWSPDGCRFYFSDTHSNEMMVYDYVTAEGALSRGRPFVTLPCDGTGRLDGACVDAEGCVWSAHCGAGQIVRYQPDGTIDRVIQMPVRRVTSVAFGGAGLDILFVTSMAHGLQPDAVADHPLRGALFAVHGLGVTGMAEPRFAG</sequence>
<gene>
    <name evidence="5" type="ORF">ATR01nite_28270</name>
</gene>
<dbReference type="PANTHER" id="PTHR10907">
    <property type="entry name" value="REGUCALCIN"/>
    <property type="match status" value="1"/>
</dbReference>
<feature type="binding site" evidence="3">
    <location>
        <position position="101"/>
    </location>
    <ligand>
        <name>substrate</name>
    </ligand>
</feature>
<name>A0A511FS32_9PROT</name>
<feature type="binding site" evidence="3">
    <location>
        <position position="16"/>
    </location>
    <ligand>
        <name>a divalent metal cation</name>
        <dbReference type="ChEBI" id="CHEBI:60240"/>
    </ligand>
</feature>
<dbReference type="Pfam" id="PF08450">
    <property type="entry name" value="SGL"/>
    <property type="match status" value="1"/>
</dbReference>
<evidence type="ECO:0000256" key="3">
    <source>
        <dbReference type="PIRSR" id="PIRSR605511-2"/>
    </source>
</evidence>
<dbReference type="GO" id="GO:0019853">
    <property type="term" value="P:L-ascorbic acid biosynthetic process"/>
    <property type="evidence" value="ECO:0007669"/>
    <property type="project" value="TreeGrafter"/>
</dbReference>
<evidence type="ECO:0000256" key="2">
    <source>
        <dbReference type="PIRSR" id="PIRSR605511-1"/>
    </source>
</evidence>
<keyword evidence="3" id="KW-0862">Zinc</keyword>
<dbReference type="PANTHER" id="PTHR10907:SF47">
    <property type="entry name" value="REGUCALCIN"/>
    <property type="match status" value="1"/>
</dbReference>
<feature type="binding site" evidence="3">
    <location>
        <position position="199"/>
    </location>
    <ligand>
        <name>a divalent metal cation</name>
        <dbReference type="ChEBI" id="CHEBI:60240"/>
    </ligand>
</feature>
<evidence type="ECO:0000259" key="4">
    <source>
        <dbReference type="Pfam" id="PF08450"/>
    </source>
</evidence>
<dbReference type="EMBL" id="BJVR01000063">
    <property type="protein sequence ID" value="GEL51752.1"/>
    <property type="molecule type" value="Genomic_DNA"/>
</dbReference>
<dbReference type="Gene3D" id="2.120.10.30">
    <property type="entry name" value="TolB, C-terminal domain"/>
    <property type="match status" value="1"/>
</dbReference>
<feature type="domain" description="SMP-30/Gluconolactonase/LRE-like region" evidence="4">
    <location>
        <begin position="14"/>
        <end position="257"/>
    </location>
</feature>
<dbReference type="PRINTS" id="PR01790">
    <property type="entry name" value="SMP30FAMILY"/>
</dbReference>
<protein>
    <submittedName>
        <fullName evidence="5">Calcium-binding protein</fullName>
    </submittedName>
</protein>